<dbReference type="InterPro" id="IPR027417">
    <property type="entry name" value="P-loop_NTPase"/>
</dbReference>
<evidence type="ECO:0000313" key="3">
    <source>
        <dbReference type="EMBL" id="MXQ10690.1"/>
    </source>
</evidence>
<keyword evidence="2" id="KW-0067">ATP-binding</keyword>
<evidence type="ECO:0000313" key="4">
    <source>
        <dbReference type="Proteomes" id="UP000436483"/>
    </source>
</evidence>
<sequence>MKSSIHNLVAEASLDQRREIAAVPRVVIQAFCDSPDAMEAIELAAQDRLMARARVTVHSGGAASAVQALQSEPTPSLIVVESRDPAEVLLSQLDRLAEICDAGTKVLVIGHTNDVAIYRELVRRGVSDYIIAPVDPVTVIAAISGIYSDETSDKLGQVYAFTGAKGGVGSSTIAHNVGWMIGHRFGQDVILADMDLPFGTGSLDLNLDPAQGINEAIQDVNRLDSVLLDRLLTKYDHHLSLLAAPVSLERTYELSGDAFDPLLDIAQASAPFTVLDIPHLWTSWAKNVLTLADQVVITAEPDLANLRNAKNMVGFLKQVRPNDPPPKIILNRVGMPKRPEIKPRDFADAIGIEPIACVPFEAHLFGTASNNGQMIPQVSAKSGVSDILARATQVITGRKDTKRQKGVRGLSQLVGKFTSKVKNQ</sequence>
<accession>A0A7X3MPL7</accession>
<dbReference type="InterPro" id="IPR050625">
    <property type="entry name" value="ParA/MinD_ATPase"/>
</dbReference>
<dbReference type="Proteomes" id="UP000436483">
    <property type="component" value="Unassembled WGS sequence"/>
</dbReference>
<dbReference type="OrthoDB" id="9783172at2"/>
<proteinExistence type="predicted"/>
<dbReference type="GO" id="GO:0005829">
    <property type="term" value="C:cytosol"/>
    <property type="evidence" value="ECO:0007669"/>
    <property type="project" value="TreeGrafter"/>
</dbReference>
<evidence type="ECO:0000256" key="1">
    <source>
        <dbReference type="ARBA" id="ARBA00022741"/>
    </source>
</evidence>
<dbReference type="GO" id="GO:0009898">
    <property type="term" value="C:cytoplasmic side of plasma membrane"/>
    <property type="evidence" value="ECO:0007669"/>
    <property type="project" value="TreeGrafter"/>
</dbReference>
<dbReference type="InterPro" id="IPR011006">
    <property type="entry name" value="CheY-like_superfamily"/>
</dbReference>
<dbReference type="RefSeq" id="WP_160883287.1">
    <property type="nucleotide sequence ID" value="NZ_WURB01000002.1"/>
</dbReference>
<dbReference type="GO" id="GO:0005524">
    <property type="term" value="F:ATP binding"/>
    <property type="evidence" value="ECO:0007669"/>
    <property type="project" value="UniProtKB-KW"/>
</dbReference>
<dbReference type="GO" id="GO:0051782">
    <property type="term" value="P:negative regulation of cell division"/>
    <property type="evidence" value="ECO:0007669"/>
    <property type="project" value="TreeGrafter"/>
</dbReference>
<dbReference type="SUPFAM" id="SSF52172">
    <property type="entry name" value="CheY-like"/>
    <property type="match status" value="1"/>
</dbReference>
<protein>
    <submittedName>
        <fullName evidence="3">AAA family ATPase</fullName>
    </submittedName>
</protein>
<organism evidence="3 4">
    <name type="scientific">Microvirga makkahensis</name>
    <dbReference type="NCBI Taxonomy" id="1128670"/>
    <lineage>
        <taxon>Bacteria</taxon>
        <taxon>Pseudomonadati</taxon>
        <taxon>Pseudomonadota</taxon>
        <taxon>Alphaproteobacteria</taxon>
        <taxon>Hyphomicrobiales</taxon>
        <taxon>Methylobacteriaceae</taxon>
        <taxon>Microvirga</taxon>
    </lineage>
</organism>
<dbReference type="AlphaFoldDB" id="A0A7X3MPL7"/>
<comment type="caution">
    <text evidence="3">The sequence shown here is derived from an EMBL/GenBank/DDBJ whole genome shotgun (WGS) entry which is preliminary data.</text>
</comment>
<keyword evidence="4" id="KW-1185">Reference proteome</keyword>
<dbReference type="Gene3D" id="3.40.50.300">
    <property type="entry name" value="P-loop containing nucleotide triphosphate hydrolases"/>
    <property type="match status" value="1"/>
</dbReference>
<dbReference type="Gene3D" id="3.40.50.2300">
    <property type="match status" value="1"/>
</dbReference>
<evidence type="ECO:0000256" key="2">
    <source>
        <dbReference type="ARBA" id="ARBA00022840"/>
    </source>
</evidence>
<dbReference type="SUPFAM" id="SSF52540">
    <property type="entry name" value="P-loop containing nucleoside triphosphate hydrolases"/>
    <property type="match status" value="1"/>
</dbReference>
<dbReference type="GO" id="GO:0016887">
    <property type="term" value="F:ATP hydrolysis activity"/>
    <property type="evidence" value="ECO:0007669"/>
    <property type="project" value="TreeGrafter"/>
</dbReference>
<dbReference type="PANTHER" id="PTHR43384">
    <property type="entry name" value="SEPTUM SITE-DETERMINING PROTEIN MIND HOMOLOG, CHLOROPLASTIC-RELATED"/>
    <property type="match status" value="1"/>
</dbReference>
<keyword evidence="1" id="KW-0547">Nucleotide-binding</keyword>
<reference evidence="3 4" key="2">
    <citation type="submission" date="2020-01" db="EMBL/GenBank/DDBJ databases">
        <title>Microvirga sp. nov., an arsenate reduction bacterium isolated from Tibet hotspring sediments.</title>
        <authorList>
            <person name="Xian W.-D."/>
            <person name="Li W.-J."/>
        </authorList>
    </citation>
    <scope>NUCLEOTIDE SEQUENCE [LARGE SCALE GENOMIC DNA]</scope>
    <source>
        <strain evidence="3 4">KCTC 23863</strain>
    </source>
</reference>
<gene>
    <name evidence="3" type="ORF">GR328_04355</name>
</gene>
<dbReference type="EMBL" id="WURB01000002">
    <property type="protein sequence ID" value="MXQ10690.1"/>
    <property type="molecule type" value="Genomic_DNA"/>
</dbReference>
<dbReference type="PANTHER" id="PTHR43384:SF6">
    <property type="entry name" value="SEPTUM SITE-DETERMINING PROTEIN MIND HOMOLOG, CHLOROPLASTIC"/>
    <property type="match status" value="1"/>
</dbReference>
<name>A0A7X3MPL7_9HYPH</name>
<reference evidence="3 4" key="1">
    <citation type="submission" date="2019-12" db="EMBL/GenBank/DDBJ databases">
        <authorList>
            <person name="Yuan C.-G."/>
        </authorList>
    </citation>
    <scope>NUCLEOTIDE SEQUENCE [LARGE SCALE GENOMIC DNA]</scope>
    <source>
        <strain evidence="3 4">KCTC 23863</strain>
    </source>
</reference>